<feature type="region of interest" description="Disordered" evidence="5">
    <location>
        <begin position="59"/>
        <end position="203"/>
    </location>
</feature>
<proteinExistence type="predicted"/>
<dbReference type="InterPro" id="IPR001841">
    <property type="entry name" value="Znf_RING"/>
</dbReference>
<evidence type="ECO:0000256" key="3">
    <source>
        <dbReference type="ARBA" id="ARBA00022833"/>
    </source>
</evidence>
<dbReference type="GeneID" id="89942626"/>
<feature type="compositionally biased region" description="Low complexity" evidence="5">
    <location>
        <begin position="132"/>
        <end position="147"/>
    </location>
</feature>
<evidence type="ECO:0000256" key="4">
    <source>
        <dbReference type="PROSITE-ProRule" id="PRU00175"/>
    </source>
</evidence>
<dbReference type="PANTHER" id="PTHR23041">
    <property type="entry name" value="RING FINGER DOMAIN-CONTAINING"/>
    <property type="match status" value="1"/>
</dbReference>
<accession>A0AAN6YVJ5</accession>
<organism evidence="7 8">
    <name type="scientific">Canariomyces notabilis</name>
    <dbReference type="NCBI Taxonomy" id="2074819"/>
    <lineage>
        <taxon>Eukaryota</taxon>
        <taxon>Fungi</taxon>
        <taxon>Dikarya</taxon>
        <taxon>Ascomycota</taxon>
        <taxon>Pezizomycotina</taxon>
        <taxon>Sordariomycetes</taxon>
        <taxon>Sordariomycetidae</taxon>
        <taxon>Sordariales</taxon>
        <taxon>Chaetomiaceae</taxon>
        <taxon>Canariomyces</taxon>
    </lineage>
</organism>
<dbReference type="PANTHER" id="PTHR23041:SF78">
    <property type="entry name" value="E3 UBIQUITIN-PROTEIN LIGASE RNF4"/>
    <property type="match status" value="1"/>
</dbReference>
<dbReference type="SMART" id="SM00184">
    <property type="entry name" value="RING"/>
    <property type="match status" value="1"/>
</dbReference>
<feature type="domain" description="RING-type" evidence="6">
    <location>
        <begin position="431"/>
        <end position="472"/>
    </location>
</feature>
<feature type="compositionally biased region" description="Polar residues" evidence="5">
    <location>
        <begin position="304"/>
        <end position="313"/>
    </location>
</feature>
<dbReference type="PROSITE" id="PS50089">
    <property type="entry name" value="ZF_RING_2"/>
    <property type="match status" value="1"/>
</dbReference>
<protein>
    <recommendedName>
        <fullName evidence="6">RING-type domain-containing protein</fullName>
    </recommendedName>
</protein>
<keyword evidence="2 4" id="KW-0863">Zinc-finger</keyword>
<evidence type="ECO:0000259" key="6">
    <source>
        <dbReference type="PROSITE" id="PS50089"/>
    </source>
</evidence>
<reference evidence="7" key="2">
    <citation type="submission" date="2023-05" db="EMBL/GenBank/DDBJ databases">
        <authorList>
            <consortium name="Lawrence Berkeley National Laboratory"/>
            <person name="Steindorff A."/>
            <person name="Hensen N."/>
            <person name="Bonometti L."/>
            <person name="Westerberg I."/>
            <person name="Brannstrom I.O."/>
            <person name="Guillou S."/>
            <person name="Cros-Aarteil S."/>
            <person name="Calhoun S."/>
            <person name="Haridas S."/>
            <person name="Kuo A."/>
            <person name="Mondo S."/>
            <person name="Pangilinan J."/>
            <person name="Riley R."/>
            <person name="Labutti K."/>
            <person name="Andreopoulos B."/>
            <person name="Lipzen A."/>
            <person name="Chen C."/>
            <person name="Yanf M."/>
            <person name="Daum C."/>
            <person name="Ng V."/>
            <person name="Clum A."/>
            <person name="Ohm R."/>
            <person name="Martin F."/>
            <person name="Silar P."/>
            <person name="Natvig D."/>
            <person name="Lalanne C."/>
            <person name="Gautier V."/>
            <person name="Ament-Velasquez S.L."/>
            <person name="Kruys A."/>
            <person name="Hutchinson M.I."/>
            <person name="Powell A.J."/>
            <person name="Barry K."/>
            <person name="Miller A.N."/>
            <person name="Grigoriev I.V."/>
            <person name="Debuchy R."/>
            <person name="Gladieux P."/>
            <person name="Thoren M.H."/>
            <person name="Johannesson H."/>
        </authorList>
    </citation>
    <scope>NUCLEOTIDE SEQUENCE</scope>
    <source>
        <strain evidence="7">CBS 508.74</strain>
    </source>
</reference>
<evidence type="ECO:0000256" key="5">
    <source>
        <dbReference type="SAM" id="MobiDB-lite"/>
    </source>
</evidence>
<feature type="compositionally biased region" description="Pro residues" evidence="5">
    <location>
        <begin position="111"/>
        <end position="131"/>
    </location>
</feature>
<evidence type="ECO:0000256" key="2">
    <source>
        <dbReference type="ARBA" id="ARBA00022771"/>
    </source>
</evidence>
<dbReference type="InterPro" id="IPR017907">
    <property type="entry name" value="Znf_RING_CS"/>
</dbReference>
<dbReference type="Gene3D" id="3.30.40.10">
    <property type="entry name" value="Zinc/RING finger domain, C3HC4 (zinc finger)"/>
    <property type="match status" value="1"/>
</dbReference>
<feature type="compositionally biased region" description="Low complexity" evidence="5">
    <location>
        <begin position="168"/>
        <end position="187"/>
    </location>
</feature>
<dbReference type="AlphaFoldDB" id="A0AAN6YVJ5"/>
<dbReference type="RefSeq" id="XP_064672688.1">
    <property type="nucleotide sequence ID" value="XM_064818500.1"/>
</dbReference>
<feature type="compositionally biased region" description="Polar residues" evidence="5">
    <location>
        <begin position="240"/>
        <end position="251"/>
    </location>
</feature>
<evidence type="ECO:0000313" key="8">
    <source>
        <dbReference type="Proteomes" id="UP001302812"/>
    </source>
</evidence>
<feature type="compositionally biased region" description="Basic and acidic residues" evidence="5">
    <location>
        <begin position="374"/>
        <end position="384"/>
    </location>
</feature>
<dbReference type="PROSITE" id="PS00518">
    <property type="entry name" value="ZF_RING_1"/>
    <property type="match status" value="1"/>
</dbReference>
<feature type="region of interest" description="Disordered" evidence="5">
    <location>
        <begin position="240"/>
        <end position="384"/>
    </location>
</feature>
<dbReference type="InterPro" id="IPR013083">
    <property type="entry name" value="Znf_RING/FYVE/PHD"/>
</dbReference>
<keyword evidence="3" id="KW-0862">Zinc</keyword>
<reference evidence="7" key="1">
    <citation type="journal article" date="2023" name="Mol. Phylogenet. Evol.">
        <title>Genome-scale phylogeny and comparative genomics of the fungal order Sordariales.</title>
        <authorList>
            <person name="Hensen N."/>
            <person name="Bonometti L."/>
            <person name="Westerberg I."/>
            <person name="Brannstrom I.O."/>
            <person name="Guillou S."/>
            <person name="Cros-Aarteil S."/>
            <person name="Calhoun S."/>
            <person name="Haridas S."/>
            <person name="Kuo A."/>
            <person name="Mondo S."/>
            <person name="Pangilinan J."/>
            <person name="Riley R."/>
            <person name="LaButti K."/>
            <person name="Andreopoulos B."/>
            <person name="Lipzen A."/>
            <person name="Chen C."/>
            <person name="Yan M."/>
            <person name="Daum C."/>
            <person name="Ng V."/>
            <person name="Clum A."/>
            <person name="Steindorff A."/>
            <person name="Ohm R.A."/>
            <person name="Martin F."/>
            <person name="Silar P."/>
            <person name="Natvig D.O."/>
            <person name="Lalanne C."/>
            <person name="Gautier V."/>
            <person name="Ament-Velasquez S.L."/>
            <person name="Kruys A."/>
            <person name="Hutchinson M.I."/>
            <person name="Powell A.J."/>
            <person name="Barry K."/>
            <person name="Miller A.N."/>
            <person name="Grigoriev I.V."/>
            <person name="Debuchy R."/>
            <person name="Gladieux P."/>
            <person name="Hiltunen Thoren M."/>
            <person name="Johannesson H."/>
        </authorList>
    </citation>
    <scope>NUCLEOTIDE SEQUENCE</scope>
    <source>
        <strain evidence="7">CBS 508.74</strain>
    </source>
</reference>
<name>A0AAN6YVJ5_9PEZI</name>
<gene>
    <name evidence="7" type="ORF">N656DRAFT_827212</name>
</gene>
<evidence type="ECO:0000256" key="1">
    <source>
        <dbReference type="ARBA" id="ARBA00022723"/>
    </source>
</evidence>
<dbReference type="SUPFAM" id="SSF57850">
    <property type="entry name" value="RING/U-box"/>
    <property type="match status" value="1"/>
</dbReference>
<feature type="compositionally biased region" description="Polar residues" evidence="5">
    <location>
        <begin position="260"/>
        <end position="272"/>
    </location>
</feature>
<keyword evidence="1" id="KW-0479">Metal-binding</keyword>
<dbReference type="Proteomes" id="UP001302812">
    <property type="component" value="Unassembled WGS sequence"/>
</dbReference>
<feature type="compositionally biased region" description="Low complexity" evidence="5">
    <location>
        <begin position="322"/>
        <end position="369"/>
    </location>
</feature>
<dbReference type="GO" id="GO:0008270">
    <property type="term" value="F:zinc ion binding"/>
    <property type="evidence" value="ECO:0007669"/>
    <property type="project" value="UniProtKB-KW"/>
</dbReference>
<dbReference type="Pfam" id="PF13920">
    <property type="entry name" value="zf-C3HC4_3"/>
    <property type="match status" value="1"/>
</dbReference>
<dbReference type="EMBL" id="MU853335">
    <property type="protein sequence ID" value="KAK4115118.1"/>
    <property type="molecule type" value="Genomic_DNA"/>
</dbReference>
<evidence type="ECO:0000313" key="7">
    <source>
        <dbReference type="EMBL" id="KAK4115118.1"/>
    </source>
</evidence>
<sequence>MADDFLDDPSFDDYLNDFTDFLPEDDLLQLVNLSLPVPQLLSFSSPSFSLRDAPFRTTLGPIEPPANAYSSLGRRQPLGTPFRPPLDTSRITGASSVARRTRPVGTNASPAPGPTLPGASNPPTPAAPRRPAPSSSSINPSSATNRSLPIPNQILNSNHSNPPPLPNPNRSATTGTTNTSSSAFSSNRPPNGLPSARSDRGELDSDDFLFLNELSSRDFSSPPPLAGQSSRQHLNVRIAQNNTTSSGQASRPSIRLPITERNSQSNTTSSGQASSRFSTSGTGATATGSRSTPGSALRREAENSSEMASQTRSKPGPRIGDLTLPSAPSGSAAGSSTTPASSLGQQRSSRGSTSQLSQQQPSQGFSSSSSKRKREAETDVVKDEVNDDDLFGDDLFAGHEVVDLVDREEMPPEVREEKKPKNYVKLSAFNCVICMDDVTDLTVTHCGHLFCSACLHSALHIDVTKRVCPICRQKIDNRPSNGKWSSRAKGYYPLELKLMTKTTLGKRAASS</sequence>
<dbReference type="InterPro" id="IPR047134">
    <property type="entry name" value="RNF4"/>
</dbReference>
<keyword evidence="8" id="KW-1185">Reference proteome</keyword>
<feature type="compositionally biased region" description="Low complexity" evidence="5">
    <location>
        <begin position="273"/>
        <end position="296"/>
    </location>
</feature>
<comment type="caution">
    <text evidence="7">The sequence shown here is derived from an EMBL/GenBank/DDBJ whole genome shotgun (WGS) entry which is preliminary data.</text>
</comment>